<comment type="similarity">
    <text evidence="1">Belongs to the sel-1 family.</text>
</comment>
<accession>A0A139AEW1</accession>
<dbReference type="Pfam" id="PF08238">
    <property type="entry name" value="Sel1"/>
    <property type="match status" value="6"/>
</dbReference>
<evidence type="ECO:0000313" key="3">
    <source>
        <dbReference type="Proteomes" id="UP000070544"/>
    </source>
</evidence>
<dbReference type="EMBL" id="KQ965763">
    <property type="protein sequence ID" value="KXS15290.1"/>
    <property type="molecule type" value="Genomic_DNA"/>
</dbReference>
<evidence type="ECO:0000256" key="1">
    <source>
        <dbReference type="ARBA" id="ARBA00038101"/>
    </source>
</evidence>
<keyword evidence="3" id="KW-1185">Reference proteome</keyword>
<evidence type="ECO:0000313" key="2">
    <source>
        <dbReference type="EMBL" id="KXS15290.1"/>
    </source>
</evidence>
<name>A0A139AEW1_GONPJ</name>
<dbReference type="InterPro" id="IPR050767">
    <property type="entry name" value="Sel1_AlgK"/>
</dbReference>
<proteinExistence type="inferred from homology"/>
<dbReference type="InterPro" id="IPR006597">
    <property type="entry name" value="Sel1-like"/>
</dbReference>
<gene>
    <name evidence="2" type="ORF">M427DRAFT_44581</name>
</gene>
<dbReference type="STRING" id="1344416.A0A139AEW1"/>
<dbReference type="Gene3D" id="1.25.40.10">
    <property type="entry name" value="Tetratricopeptide repeat domain"/>
    <property type="match status" value="2"/>
</dbReference>
<dbReference type="AlphaFoldDB" id="A0A139AEW1"/>
<dbReference type="PANTHER" id="PTHR11102">
    <property type="entry name" value="SEL-1-LIKE PROTEIN"/>
    <property type="match status" value="1"/>
</dbReference>
<dbReference type="SUPFAM" id="SSF52047">
    <property type="entry name" value="RNI-like"/>
    <property type="match status" value="1"/>
</dbReference>
<dbReference type="InterPro" id="IPR011990">
    <property type="entry name" value="TPR-like_helical_dom_sf"/>
</dbReference>
<reference evidence="2 3" key="1">
    <citation type="journal article" date="2015" name="Genome Biol. Evol.">
        <title>Phylogenomic analyses indicate that early fungi evolved digesting cell walls of algal ancestors of land plants.</title>
        <authorList>
            <person name="Chang Y."/>
            <person name="Wang S."/>
            <person name="Sekimoto S."/>
            <person name="Aerts A.L."/>
            <person name="Choi C."/>
            <person name="Clum A."/>
            <person name="LaButti K.M."/>
            <person name="Lindquist E.A."/>
            <person name="Yee Ngan C."/>
            <person name="Ohm R.A."/>
            <person name="Salamov A.A."/>
            <person name="Grigoriev I.V."/>
            <person name="Spatafora J.W."/>
            <person name="Berbee M.L."/>
        </authorList>
    </citation>
    <scope>NUCLEOTIDE SEQUENCE [LARGE SCALE GENOMIC DNA]</scope>
    <source>
        <strain evidence="2 3">JEL478</strain>
    </source>
</reference>
<dbReference type="Proteomes" id="UP000070544">
    <property type="component" value="Unassembled WGS sequence"/>
</dbReference>
<sequence length="306" mass="34524">METNPASPSDAAAAFELAQGHHGQGGLCRALQRYRRAAELNHLESQYKFAEWCKLGIGLHCRDVEMAAKWYEEVGKHNHSASLILLLQWPITAVQQIWEMSRQTRLGFMLAHQYGVYRDYSEATMWWKKAAEQNFALAQVLLAECYLIRLGLPSKETGMHNSMWGMICEGRKDFEDAKFLYELAIKQGHAGVMTHLGDLYYHGKGSLAEKQQYTVSWYHRAYEQGYPDGRGRLGYCTYWGIGTGKNENRGRELCEAIGNGINEVGVTALARTRKINLMVKTLNLQNNSLSHVGATALAEMLLSNSL</sequence>
<dbReference type="SMART" id="SM00671">
    <property type="entry name" value="SEL1"/>
    <property type="match status" value="5"/>
</dbReference>
<organism evidence="2 3">
    <name type="scientific">Gonapodya prolifera (strain JEL478)</name>
    <name type="common">Monoblepharis prolifera</name>
    <dbReference type="NCBI Taxonomy" id="1344416"/>
    <lineage>
        <taxon>Eukaryota</taxon>
        <taxon>Fungi</taxon>
        <taxon>Fungi incertae sedis</taxon>
        <taxon>Chytridiomycota</taxon>
        <taxon>Chytridiomycota incertae sedis</taxon>
        <taxon>Monoblepharidomycetes</taxon>
        <taxon>Monoblepharidales</taxon>
        <taxon>Gonapodyaceae</taxon>
        <taxon>Gonapodya</taxon>
    </lineage>
</organism>
<dbReference type="SUPFAM" id="SSF81901">
    <property type="entry name" value="HCP-like"/>
    <property type="match status" value="2"/>
</dbReference>
<dbReference type="PANTHER" id="PTHR11102:SF160">
    <property type="entry name" value="ERAD-ASSOCIATED E3 UBIQUITIN-PROTEIN LIGASE COMPONENT HRD3"/>
    <property type="match status" value="1"/>
</dbReference>
<protein>
    <submittedName>
        <fullName evidence="2">HCP-like protein</fullName>
    </submittedName>
</protein>
<dbReference type="OrthoDB" id="2148946at2759"/>